<feature type="domain" description="Acyl-CoA dehydrogenase/oxidase C-terminal" evidence="6">
    <location>
        <begin position="212"/>
        <end position="347"/>
    </location>
</feature>
<dbReference type="InterPro" id="IPR036250">
    <property type="entry name" value="AcylCo_DH-like_C"/>
</dbReference>
<dbReference type="OrthoDB" id="4319499at2"/>
<organism evidence="8 9">
    <name type="scientific">Aequoribacter fuscus</name>
    <dbReference type="NCBI Taxonomy" id="2518989"/>
    <lineage>
        <taxon>Bacteria</taxon>
        <taxon>Pseudomonadati</taxon>
        <taxon>Pseudomonadota</taxon>
        <taxon>Gammaproteobacteria</taxon>
        <taxon>Cellvibrionales</taxon>
        <taxon>Halieaceae</taxon>
        <taxon>Aequoribacter</taxon>
    </lineage>
</organism>
<dbReference type="GO" id="GO:0050660">
    <property type="term" value="F:flavin adenine dinucleotide binding"/>
    <property type="evidence" value="ECO:0007669"/>
    <property type="project" value="InterPro"/>
</dbReference>
<keyword evidence="9" id="KW-1185">Reference proteome</keyword>
<dbReference type="InterPro" id="IPR013786">
    <property type="entry name" value="AcylCoA_DH/ox_N"/>
</dbReference>
<keyword evidence="3" id="KW-0285">Flavoprotein</keyword>
<evidence type="ECO:0000259" key="6">
    <source>
        <dbReference type="Pfam" id="PF00441"/>
    </source>
</evidence>
<accession>F3L1C8</accession>
<dbReference type="Proteomes" id="UP000005615">
    <property type="component" value="Unassembled WGS sequence"/>
</dbReference>
<proteinExistence type="inferred from homology"/>
<evidence type="ECO:0000256" key="2">
    <source>
        <dbReference type="ARBA" id="ARBA00009347"/>
    </source>
</evidence>
<comment type="similarity">
    <text evidence="2">Belongs to the acyl-CoA dehydrogenase family.</text>
</comment>
<dbReference type="PANTHER" id="PTHR43884:SF20">
    <property type="entry name" value="ACYL-COA DEHYDROGENASE FADE28"/>
    <property type="match status" value="1"/>
</dbReference>
<dbReference type="AlphaFoldDB" id="F3L1C8"/>
<protein>
    <submittedName>
        <fullName evidence="8">Acyl-CoA dehydrogenase, C-domain protein</fullName>
    </submittedName>
</protein>
<evidence type="ECO:0000313" key="9">
    <source>
        <dbReference type="Proteomes" id="UP000005615"/>
    </source>
</evidence>
<dbReference type="Gene3D" id="1.10.540.10">
    <property type="entry name" value="Acyl-CoA dehydrogenase/oxidase, N-terminal domain"/>
    <property type="match status" value="1"/>
</dbReference>
<dbReference type="RefSeq" id="WP_009575518.1">
    <property type="nucleotide sequence ID" value="NZ_AEIG01000028.1"/>
</dbReference>
<dbReference type="STRING" id="2518989.IMCC3088_1222"/>
<dbReference type="SUPFAM" id="SSF56645">
    <property type="entry name" value="Acyl-CoA dehydrogenase NM domain-like"/>
    <property type="match status" value="1"/>
</dbReference>
<feature type="domain" description="Acyl-CoA dehydrogenase/oxidase N-terminal" evidence="7">
    <location>
        <begin position="9"/>
        <end position="90"/>
    </location>
</feature>
<gene>
    <name evidence="8" type="ORF">IMCC3088_1222</name>
</gene>
<dbReference type="InterPro" id="IPR009075">
    <property type="entry name" value="AcylCo_DH/oxidase_C"/>
</dbReference>
<dbReference type="eggNOG" id="COG1960">
    <property type="taxonomic scope" value="Bacteria"/>
</dbReference>
<dbReference type="Gene3D" id="1.20.140.10">
    <property type="entry name" value="Butyryl-CoA Dehydrogenase, subunit A, domain 3"/>
    <property type="match status" value="1"/>
</dbReference>
<dbReference type="Pfam" id="PF02771">
    <property type="entry name" value="Acyl-CoA_dh_N"/>
    <property type="match status" value="1"/>
</dbReference>
<dbReference type="Pfam" id="PF00441">
    <property type="entry name" value="Acyl-CoA_dh_1"/>
    <property type="match status" value="1"/>
</dbReference>
<comment type="cofactor">
    <cofactor evidence="1">
        <name>FAD</name>
        <dbReference type="ChEBI" id="CHEBI:57692"/>
    </cofactor>
</comment>
<evidence type="ECO:0000256" key="3">
    <source>
        <dbReference type="ARBA" id="ARBA00022630"/>
    </source>
</evidence>
<name>F3L1C8_9GAMM</name>
<dbReference type="PANTHER" id="PTHR43884">
    <property type="entry name" value="ACYL-COA DEHYDROGENASE"/>
    <property type="match status" value="1"/>
</dbReference>
<dbReference type="InterPro" id="IPR009100">
    <property type="entry name" value="AcylCoA_DH/oxidase_NM_dom_sf"/>
</dbReference>
<dbReference type="EMBL" id="AEIG01000028">
    <property type="protein sequence ID" value="EGG29876.1"/>
    <property type="molecule type" value="Genomic_DNA"/>
</dbReference>
<keyword evidence="5" id="KW-0560">Oxidoreductase</keyword>
<dbReference type="GO" id="GO:0003995">
    <property type="term" value="F:acyl-CoA dehydrogenase activity"/>
    <property type="evidence" value="ECO:0007669"/>
    <property type="project" value="TreeGrafter"/>
</dbReference>
<keyword evidence="4" id="KW-0274">FAD</keyword>
<evidence type="ECO:0000313" key="8">
    <source>
        <dbReference type="EMBL" id="EGG29876.1"/>
    </source>
</evidence>
<sequence>MDFALNEIQTDIQALADSIFKDLSAPDALAKVESQPLRMDLSLWSALQEAGLDVVALSEEWGGAGLSFLEACLVIEKLGRYSAPVPLITHTLATLAVAESEQVVQIEWLQGSGAWLTASTCHAQTALRLENGLVSGTVSNVPYAQGARGLVVPVVAPTPSLVLIDPSHAGIEWQSQTSTALEPQAYGTLTHVPAIVIGGDEALKHLRLRELAAHAMAQLGVVDAAMALAREHVCEREQFGVKIGSFQAVSHRLADCWIDAMNLRTMALNAASRLSHALDAQTELDVYAAQSWACEAGHRVLASCQHVCGGLGHDRDYPMWRYAVWSRHYEMMMGGNELVLEQLGKVIALSPESAML</sequence>
<evidence type="ECO:0000256" key="1">
    <source>
        <dbReference type="ARBA" id="ARBA00001974"/>
    </source>
</evidence>
<evidence type="ECO:0000259" key="7">
    <source>
        <dbReference type="Pfam" id="PF02771"/>
    </source>
</evidence>
<dbReference type="SUPFAM" id="SSF47203">
    <property type="entry name" value="Acyl-CoA dehydrogenase C-terminal domain-like"/>
    <property type="match status" value="1"/>
</dbReference>
<comment type="caution">
    <text evidence="8">The sequence shown here is derived from an EMBL/GenBank/DDBJ whole genome shotgun (WGS) entry which is preliminary data.</text>
</comment>
<dbReference type="InterPro" id="IPR037069">
    <property type="entry name" value="AcylCoA_DH/ox_N_sf"/>
</dbReference>
<reference evidence="8 9" key="1">
    <citation type="journal article" date="2011" name="J. Bacteriol.">
        <title>Genome sequence of strain IMCC3088, a proteorhodopsin-containing marine bacterium belonging to the OM60/NOR5 clade.</title>
        <authorList>
            <person name="Jang Y."/>
            <person name="Oh H.M."/>
            <person name="Kang I."/>
            <person name="Lee K."/>
            <person name="Yang S.J."/>
            <person name="Cho J.C."/>
        </authorList>
    </citation>
    <scope>NUCLEOTIDE SEQUENCE [LARGE SCALE GENOMIC DNA]</scope>
    <source>
        <strain evidence="8 9">IMCC3088</strain>
    </source>
</reference>
<evidence type="ECO:0000256" key="5">
    <source>
        <dbReference type="ARBA" id="ARBA00023002"/>
    </source>
</evidence>
<evidence type="ECO:0000256" key="4">
    <source>
        <dbReference type="ARBA" id="ARBA00022827"/>
    </source>
</evidence>